<reference evidence="1" key="1">
    <citation type="submission" date="2022-08" db="EMBL/GenBank/DDBJ databases">
        <authorList>
            <person name="Gutierrez-Valencia J."/>
        </authorList>
    </citation>
    <scope>NUCLEOTIDE SEQUENCE</scope>
</reference>
<name>A0AAV0RF81_9ROSI</name>
<dbReference type="AlphaFoldDB" id="A0AAV0RF81"/>
<dbReference type="Proteomes" id="UP001154282">
    <property type="component" value="Unassembled WGS sequence"/>
</dbReference>
<sequence>MTALVQAIYLDGKGLEMVRFFKASKVVGHQLVNICRPHIGISNLSAVDADKETSGYTSMPGLEGIFRRQNLPSLCRQEIPRTLLTVRSWVKGRRQALHDDVDNVSKFDNRHEGTRGWRKKTVHEISVDGSGFGIIIKHKMFIGRLKTEFKMPIGRYRD</sequence>
<evidence type="ECO:0000313" key="1">
    <source>
        <dbReference type="EMBL" id="CAI0555142.1"/>
    </source>
</evidence>
<comment type="caution">
    <text evidence="1">The sequence shown here is derived from an EMBL/GenBank/DDBJ whole genome shotgun (WGS) entry which is preliminary data.</text>
</comment>
<gene>
    <name evidence="1" type="ORF">LITE_LOCUS47474</name>
</gene>
<dbReference type="EMBL" id="CAMGYJ010000010">
    <property type="protein sequence ID" value="CAI0555142.1"/>
    <property type="molecule type" value="Genomic_DNA"/>
</dbReference>
<proteinExistence type="predicted"/>
<keyword evidence="2" id="KW-1185">Reference proteome</keyword>
<evidence type="ECO:0000313" key="2">
    <source>
        <dbReference type="Proteomes" id="UP001154282"/>
    </source>
</evidence>
<accession>A0AAV0RF81</accession>
<organism evidence="1 2">
    <name type="scientific">Linum tenue</name>
    <dbReference type="NCBI Taxonomy" id="586396"/>
    <lineage>
        <taxon>Eukaryota</taxon>
        <taxon>Viridiplantae</taxon>
        <taxon>Streptophyta</taxon>
        <taxon>Embryophyta</taxon>
        <taxon>Tracheophyta</taxon>
        <taxon>Spermatophyta</taxon>
        <taxon>Magnoliopsida</taxon>
        <taxon>eudicotyledons</taxon>
        <taxon>Gunneridae</taxon>
        <taxon>Pentapetalae</taxon>
        <taxon>rosids</taxon>
        <taxon>fabids</taxon>
        <taxon>Malpighiales</taxon>
        <taxon>Linaceae</taxon>
        <taxon>Linum</taxon>
    </lineage>
</organism>
<protein>
    <submittedName>
        <fullName evidence="1">Uncharacterized protein</fullName>
    </submittedName>
</protein>